<feature type="domain" description="Protein FecR C-terminal" evidence="3">
    <location>
        <begin position="265"/>
        <end position="331"/>
    </location>
</feature>
<protein>
    <submittedName>
        <fullName evidence="4">FecR family protein</fullName>
    </submittedName>
</protein>
<dbReference type="InterPro" id="IPR032508">
    <property type="entry name" value="FecR_C"/>
</dbReference>
<evidence type="ECO:0000256" key="1">
    <source>
        <dbReference type="SAM" id="Phobius"/>
    </source>
</evidence>
<dbReference type="AlphaFoldDB" id="A0A4R8DM68"/>
<evidence type="ECO:0000259" key="3">
    <source>
        <dbReference type="Pfam" id="PF16344"/>
    </source>
</evidence>
<dbReference type="EMBL" id="SODV01000001">
    <property type="protein sequence ID" value="TDW99033.1"/>
    <property type="molecule type" value="Genomic_DNA"/>
</dbReference>
<dbReference type="Gene3D" id="3.55.50.30">
    <property type="match status" value="1"/>
</dbReference>
<accession>A0A4R8DM68</accession>
<dbReference type="PIRSF" id="PIRSF018266">
    <property type="entry name" value="FecR"/>
    <property type="match status" value="1"/>
</dbReference>
<dbReference type="PANTHER" id="PTHR30273">
    <property type="entry name" value="PERIPLASMIC SIGNAL SENSOR AND SIGMA FACTOR ACTIVATOR FECR-RELATED"/>
    <property type="match status" value="1"/>
</dbReference>
<dbReference type="InterPro" id="IPR012373">
    <property type="entry name" value="Ferrdict_sens_TM"/>
</dbReference>
<keyword evidence="1" id="KW-0472">Membrane</keyword>
<keyword evidence="1" id="KW-1133">Transmembrane helix</keyword>
<comment type="caution">
    <text evidence="4">The sequence shown here is derived from an EMBL/GenBank/DDBJ whole genome shotgun (WGS) entry which is preliminary data.</text>
</comment>
<dbReference type="Pfam" id="PF16344">
    <property type="entry name" value="FecR_C"/>
    <property type="match status" value="1"/>
</dbReference>
<keyword evidence="1" id="KW-0812">Transmembrane</keyword>
<sequence>MVSKEVDRQLLFKYLEGNCSRDQLVQIREYLRDEAYRDSLNQFMEEEWAVLGRQEFPALPGLEEKYARFRAAHAIPVDNKKTVLRITRRMVTIAAALVLGAVGVWQFPRFAGRQSHGAAVQWLSWHNEPGHRREILLPDSTRVYLGPAGTLRYGQNDDQSRLVQLEGEAYFVVRHDQRRPFTVITGALSTRDIGTEFNIRYYPGESSIAIAVASGKVQVLNTPAATPLAALAPGQLLQYDSLTRQSEITDLPNPSAIGAWRKGILFFRRQRLKEVTSELERYYRVRFQYSDPAKEEILITTLLDNKNLGDALDILALTAGVHFTREGTSIMVK</sequence>
<dbReference type="PANTHER" id="PTHR30273:SF2">
    <property type="entry name" value="PROTEIN FECR"/>
    <property type="match status" value="1"/>
</dbReference>
<dbReference type="RefSeq" id="WP_162852432.1">
    <property type="nucleotide sequence ID" value="NZ_SODV01000001.1"/>
</dbReference>
<feature type="transmembrane region" description="Helical" evidence="1">
    <location>
        <begin position="90"/>
        <end position="107"/>
    </location>
</feature>
<keyword evidence="5" id="KW-1185">Reference proteome</keyword>
<evidence type="ECO:0000313" key="4">
    <source>
        <dbReference type="EMBL" id="TDW99033.1"/>
    </source>
</evidence>
<dbReference type="Proteomes" id="UP000294498">
    <property type="component" value="Unassembled WGS sequence"/>
</dbReference>
<dbReference type="Gene3D" id="2.60.120.1440">
    <property type="match status" value="1"/>
</dbReference>
<proteinExistence type="predicted"/>
<gene>
    <name evidence="4" type="ORF">EDB95_0040</name>
</gene>
<reference evidence="4 5" key="1">
    <citation type="submission" date="2019-03" db="EMBL/GenBank/DDBJ databases">
        <title>Genomic Encyclopedia of Type Strains, Phase IV (KMG-IV): sequencing the most valuable type-strain genomes for metagenomic binning, comparative biology and taxonomic classification.</title>
        <authorList>
            <person name="Goeker M."/>
        </authorList>
    </citation>
    <scope>NUCLEOTIDE SEQUENCE [LARGE SCALE GENOMIC DNA]</scope>
    <source>
        <strain evidence="4 5">DSM 100059</strain>
    </source>
</reference>
<evidence type="ECO:0000313" key="5">
    <source>
        <dbReference type="Proteomes" id="UP000294498"/>
    </source>
</evidence>
<evidence type="ECO:0000259" key="2">
    <source>
        <dbReference type="Pfam" id="PF04773"/>
    </source>
</evidence>
<dbReference type="Pfam" id="PF04773">
    <property type="entry name" value="FecR"/>
    <property type="match status" value="1"/>
</dbReference>
<dbReference type="InterPro" id="IPR006860">
    <property type="entry name" value="FecR"/>
</dbReference>
<feature type="domain" description="FecR protein" evidence="2">
    <location>
        <begin position="129"/>
        <end position="218"/>
    </location>
</feature>
<name>A0A4R8DM68_9BACT</name>
<organism evidence="4 5">
    <name type="scientific">Dinghuibacter silviterrae</name>
    <dbReference type="NCBI Taxonomy" id="1539049"/>
    <lineage>
        <taxon>Bacteria</taxon>
        <taxon>Pseudomonadati</taxon>
        <taxon>Bacteroidota</taxon>
        <taxon>Chitinophagia</taxon>
        <taxon>Chitinophagales</taxon>
        <taxon>Chitinophagaceae</taxon>
        <taxon>Dinghuibacter</taxon>
    </lineage>
</organism>
<dbReference type="GO" id="GO:0016989">
    <property type="term" value="F:sigma factor antagonist activity"/>
    <property type="evidence" value="ECO:0007669"/>
    <property type="project" value="TreeGrafter"/>
</dbReference>